<organism evidence="1 2">
    <name type="scientific">Trichonephila inaurata madagascariensis</name>
    <dbReference type="NCBI Taxonomy" id="2747483"/>
    <lineage>
        <taxon>Eukaryota</taxon>
        <taxon>Metazoa</taxon>
        <taxon>Ecdysozoa</taxon>
        <taxon>Arthropoda</taxon>
        <taxon>Chelicerata</taxon>
        <taxon>Arachnida</taxon>
        <taxon>Araneae</taxon>
        <taxon>Araneomorphae</taxon>
        <taxon>Entelegynae</taxon>
        <taxon>Araneoidea</taxon>
        <taxon>Nephilidae</taxon>
        <taxon>Trichonephila</taxon>
        <taxon>Trichonephila inaurata</taxon>
    </lineage>
</organism>
<comment type="caution">
    <text evidence="1">The sequence shown here is derived from an EMBL/GenBank/DDBJ whole genome shotgun (WGS) entry which is preliminary data.</text>
</comment>
<protein>
    <submittedName>
        <fullName evidence="1">Uncharacterized protein</fullName>
    </submittedName>
</protein>
<evidence type="ECO:0000313" key="1">
    <source>
        <dbReference type="EMBL" id="GFS46006.1"/>
    </source>
</evidence>
<sequence length="107" mass="12091">MVLLDGGMDGMWSYGRMSYHPDGKEEDEHLSRVDYYIICLNGKEPTRIAAAVPAEATDTITSQIVVCMHAHYNINHDIFKSLLALATHIVCQESIRSESRLLHHHTL</sequence>
<accession>A0A8X6II19</accession>
<keyword evidence="2" id="KW-1185">Reference proteome</keyword>
<gene>
    <name evidence="1" type="ORF">TNIN_120431</name>
</gene>
<name>A0A8X6II19_9ARAC</name>
<evidence type="ECO:0000313" key="2">
    <source>
        <dbReference type="Proteomes" id="UP000886998"/>
    </source>
</evidence>
<dbReference type="EMBL" id="BMAV01025932">
    <property type="protein sequence ID" value="GFS46006.1"/>
    <property type="molecule type" value="Genomic_DNA"/>
</dbReference>
<reference evidence="1" key="1">
    <citation type="submission" date="2020-08" db="EMBL/GenBank/DDBJ databases">
        <title>Multicomponent nature underlies the extraordinary mechanical properties of spider dragline silk.</title>
        <authorList>
            <person name="Kono N."/>
            <person name="Nakamura H."/>
            <person name="Mori M."/>
            <person name="Yoshida Y."/>
            <person name="Ohtoshi R."/>
            <person name="Malay A.D."/>
            <person name="Moran D.A.P."/>
            <person name="Tomita M."/>
            <person name="Numata K."/>
            <person name="Arakawa K."/>
        </authorList>
    </citation>
    <scope>NUCLEOTIDE SEQUENCE</scope>
</reference>
<proteinExistence type="predicted"/>
<dbReference type="Proteomes" id="UP000886998">
    <property type="component" value="Unassembled WGS sequence"/>
</dbReference>
<dbReference type="AlphaFoldDB" id="A0A8X6II19"/>